<dbReference type="GO" id="GO:0008168">
    <property type="term" value="F:methyltransferase activity"/>
    <property type="evidence" value="ECO:0007669"/>
    <property type="project" value="UniProtKB-KW"/>
</dbReference>
<sequence>MSSIAPCLWFDSQAEEAAAFYCSVFPNSRITSTIPYPEGAPGPAGSVMLVTFELDGVEVQALNGGPLFTFSEAVSLVATVEDQAELDRVWDALLADGGQEVQCGWLKDRYGFSWQVTPKGLEDMAQDPERYARAMQALLTMVKIDIAALEAAADGAEATSRGGAA</sequence>
<comment type="caution">
    <text evidence="2">The sequence shown here is derived from an EMBL/GenBank/DDBJ whole genome shotgun (WGS) entry which is preliminary data.</text>
</comment>
<dbReference type="InterPro" id="IPR029068">
    <property type="entry name" value="Glyas_Bleomycin-R_OHBP_Dase"/>
</dbReference>
<dbReference type="Gene3D" id="3.10.180.10">
    <property type="entry name" value="2,3-Dihydroxybiphenyl 1,2-Dioxygenase, domain 1"/>
    <property type="match status" value="1"/>
</dbReference>
<evidence type="ECO:0000313" key="3">
    <source>
        <dbReference type="Proteomes" id="UP000019753"/>
    </source>
</evidence>
<dbReference type="SUPFAM" id="SSF54593">
    <property type="entry name" value="Glyoxalase/Bleomycin resistance protein/Dihydroxybiphenyl dioxygenase"/>
    <property type="match status" value="1"/>
</dbReference>
<feature type="domain" description="PhnB-like" evidence="1">
    <location>
        <begin position="3"/>
        <end position="117"/>
    </location>
</feature>
<keyword evidence="2" id="KW-0830">Ubiquinone</keyword>
<keyword evidence="2" id="KW-0489">Methyltransferase</keyword>
<dbReference type="EMBL" id="AXCW01000142">
    <property type="protein sequence ID" value="EYR62970.1"/>
    <property type="molecule type" value="Genomic_DNA"/>
</dbReference>
<dbReference type="RefSeq" id="WP_034226801.1">
    <property type="nucleotide sequence ID" value="NZ_AXCW01000142.1"/>
</dbReference>
<name>A0A021VSF8_9CELL</name>
<gene>
    <name evidence="2" type="ORF">N866_03975</name>
</gene>
<dbReference type="InterPro" id="IPR009725">
    <property type="entry name" value="3_dmu_93_MTrfase"/>
</dbReference>
<dbReference type="PANTHER" id="PTHR33990">
    <property type="entry name" value="PROTEIN YJDN-RELATED"/>
    <property type="match status" value="1"/>
</dbReference>
<evidence type="ECO:0000259" key="1">
    <source>
        <dbReference type="Pfam" id="PF06983"/>
    </source>
</evidence>
<dbReference type="Proteomes" id="UP000019753">
    <property type="component" value="Unassembled WGS sequence"/>
</dbReference>
<dbReference type="PIRSF" id="PIRSF021700">
    <property type="entry name" value="3_dmu_93_MTrfase"/>
    <property type="match status" value="1"/>
</dbReference>
<organism evidence="2 3">
    <name type="scientific">Actinotalea ferrariae CF5-4</name>
    <dbReference type="NCBI Taxonomy" id="948458"/>
    <lineage>
        <taxon>Bacteria</taxon>
        <taxon>Bacillati</taxon>
        <taxon>Actinomycetota</taxon>
        <taxon>Actinomycetes</taxon>
        <taxon>Micrococcales</taxon>
        <taxon>Cellulomonadaceae</taxon>
        <taxon>Actinotalea</taxon>
    </lineage>
</organism>
<dbReference type="AlphaFoldDB" id="A0A021VSF8"/>
<dbReference type="CDD" id="cd06588">
    <property type="entry name" value="PhnB_like"/>
    <property type="match status" value="1"/>
</dbReference>
<keyword evidence="3" id="KW-1185">Reference proteome</keyword>
<keyword evidence="2" id="KW-0808">Transferase</keyword>
<dbReference type="InterPro" id="IPR028973">
    <property type="entry name" value="PhnB-like"/>
</dbReference>
<accession>A0A021VSF8</accession>
<dbReference type="PANTHER" id="PTHR33990:SF2">
    <property type="entry name" value="PHNB-LIKE DOMAIN-CONTAINING PROTEIN"/>
    <property type="match status" value="1"/>
</dbReference>
<dbReference type="GO" id="GO:0032259">
    <property type="term" value="P:methylation"/>
    <property type="evidence" value="ECO:0007669"/>
    <property type="project" value="UniProtKB-KW"/>
</dbReference>
<dbReference type="Pfam" id="PF06983">
    <property type="entry name" value="3-dmu-9_3-mt"/>
    <property type="match status" value="1"/>
</dbReference>
<evidence type="ECO:0000313" key="2">
    <source>
        <dbReference type="EMBL" id="EYR62970.1"/>
    </source>
</evidence>
<dbReference type="OrthoDB" id="9806473at2"/>
<reference evidence="2 3" key="1">
    <citation type="submission" date="2014-01" db="EMBL/GenBank/DDBJ databases">
        <title>Actinotalea ferrariae CF5-4.</title>
        <authorList>
            <person name="Chen F."/>
            <person name="Li Y."/>
            <person name="Wang G."/>
        </authorList>
    </citation>
    <scope>NUCLEOTIDE SEQUENCE [LARGE SCALE GENOMIC DNA]</scope>
    <source>
        <strain evidence="2 3">CF5-4</strain>
    </source>
</reference>
<protein>
    <submittedName>
        <fullName evidence="2">3-demethylubiquinone-9 3-methyltransferase</fullName>
    </submittedName>
</protein>
<proteinExistence type="predicted"/>